<dbReference type="Gene3D" id="3.40.50.300">
    <property type="entry name" value="P-loop containing nucleotide triphosphate hydrolases"/>
    <property type="match status" value="1"/>
</dbReference>
<protein>
    <submittedName>
        <fullName evidence="1">Uncharacterized protein</fullName>
    </submittedName>
</protein>
<dbReference type="AlphaFoldDB" id="A0A9P5NDP0"/>
<comment type="caution">
    <text evidence="1">The sequence shown here is derived from an EMBL/GenBank/DDBJ whole genome shotgun (WGS) entry which is preliminary data.</text>
</comment>
<proteinExistence type="predicted"/>
<dbReference type="EMBL" id="JADNYJ010000110">
    <property type="protein sequence ID" value="KAF8884206.1"/>
    <property type="molecule type" value="Genomic_DNA"/>
</dbReference>
<organism evidence="1 2">
    <name type="scientific">Gymnopilus junonius</name>
    <name type="common">Spectacular rustgill mushroom</name>
    <name type="synonym">Gymnopilus spectabilis subsp. junonius</name>
    <dbReference type="NCBI Taxonomy" id="109634"/>
    <lineage>
        <taxon>Eukaryota</taxon>
        <taxon>Fungi</taxon>
        <taxon>Dikarya</taxon>
        <taxon>Basidiomycota</taxon>
        <taxon>Agaricomycotina</taxon>
        <taxon>Agaricomycetes</taxon>
        <taxon>Agaricomycetidae</taxon>
        <taxon>Agaricales</taxon>
        <taxon>Agaricineae</taxon>
        <taxon>Hymenogastraceae</taxon>
        <taxon>Gymnopilus</taxon>
    </lineage>
</organism>
<gene>
    <name evidence="1" type="ORF">CPB84DRAFT_1850740</name>
</gene>
<reference evidence="1" key="1">
    <citation type="submission" date="2020-11" db="EMBL/GenBank/DDBJ databases">
        <authorList>
            <consortium name="DOE Joint Genome Institute"/>
            <person name="Ahrendt S."/>
            <person name="Riley R."/>
            <person name="Andreopoulos W."/>
            <person name="LaButti K."/>
            <person name="Pangilinan J."/>
            <person name="Ruiz-duenas F.J."/>
            <person name="Barrasa J.M."/>
            <person name="Sanchez-Garcia M."/>
            <person name="Camarero S."/>
            <person name="Miyauchi S."/>
            <person name="Serrano A."/>
            <person name="Linde D."/>
            <person name="Babiker R."/>
            <person name="Drula E."/>
            <person name="Ayuso-Fernandez I."/>
            <person name="Pacheco R."/>
            <person name="Padilla G."/>
            <person name="Ferreira P."/>
            <person name="Barriuso J."/>
            <person name="Kellner H."/>
            <person name="Castanera R."/>
            <person name="Alfaro M."/>
            <person name="Ramirez L."/>
            <person name="Pisabarro A.G."/>
            <person name="Kuo A."/>
            <person name="Tritt A."/>
            <person name="Lipzen A."/>
            <person name="He G."/>
            <person name="Yan M."/>
            <person name="Ng V."/>
            <person name="Cullen D."/>
            <person name="Martin F."/>
            <person name="Rosso M.-N."/>
            <person name="Henrissat B."/>
            <person name="Hibbett D."/>
            <person name="Martinez A.T."/>
            <person name="Grigoriev I.V."/>
        </authorList>
    </citation>
    <scope>NUCLEOTIDE SEQUENCE</scope>
    <source>
        <strain evidence="1">AH 44721</strain>
    </source>
</reference>
<evidence type="ECO:0000313" key="1">
    <source>
        <dbReference type="EMBL" id="KAF8884206.1"/>
    </source>
</evidence>
<evidence type="ECO:0000313" key="2">
    <source>
        <dbReference type="Proteomes" id="UP000724874"/>
    </source>
</evidence>
<keyword evidence="2" id="KW-1185">Reference proteome</keyword>
<dbReference type="Proteomes" id="UP000724874">
    <property type="component" value="Unassembled WGS sequence"/>
</dbReference>
<accession>A0A9P5NDP0</accession>
<sequence length="88" mass="9810">MTWSNFPDSWCDIKALRNDYNTRDQASKSELRKNDIIILVAGLTGSEKSRFINTLLEKERMAVGETLASCTAEIDYEIIGPIPAGDNS</sequence>
<name>A0A9P5NDP0_GYMJU</name>
<dbReference type="InterPro" id="IPR027417">
    <property type="entry name" value="P-loop_NTPase"/>
</dbReference>
<dbReference type="SUPFAM" id="SSF52540">
    <property type="entry name" value="P-loop containing nucleoside triphosphate hydrolases"/>
    <property type="match status" value="1"/>
</dbReference>